<evidence type="ECO:0000256" key="14">
    <source>
        <dbReference type="RuleBase" id="RU367051"/>
    </source>
</evidence>
<evidence type="ECO:0000256" key="2">
    <source>
        <dbReference type="ARBA" id="ARBA00004922"/>
    </source>
</evidence>
<evidence type="ECO:0000256" key="10">
    <source>
        <dbReference type="ARBA" id="ARBA00022989"/>
    </source>
</evidence>
<keyword evidence="8 14" id="KW-0812">Transmembrane</keyword>
<feature type="transmembrane region" description="Helical" evidence="14">
    <location>
        <begin position="17"/>
        <end position="39"/>
    </location>
</feature>
<accession>A0AAN8J904</accession>
<evidence type="ECO:0000256" key="5">
    <source>
        <dbReference type="ARBA" id="ARBA00022018"/>
    </source>
</evidence>
<organism evidence="17 18">
    <name type="scientific">Patella caerulea</name>
    <name type="common">Rayed Mediterranean limpet</name>
    <dbReference type="NCBI Taxonomy" id="87958"/>
    <lineage>
        <taxon>Eukaryota</taxon>
        <taxon>Metazoa</taxon>
        <taxon>Spiralia</taxon>
        <taxon>Lophotrochozoa</taxon>
        <taxon>Mollusca</taxon>
        <taxon>Gastropoda</taxon>
        <taxon>Patellogastropoda</taxon>
        <taxon>Patelloidea</taxon>
        <taxon>Patellidae</taxon>
        <taxon>Patella</taxon>
    </lineage>
</organism>
<dbReference type="AlphaFoldDB" id="A0AAN8J904"/>
<comment type="function">
    <text evidence="13">GDP-Man:Man(3)GlcNAc(2)-PP-Dol alpha-1,2-mannosyltransferase that operates in the biosynthetic pathway of dolichol-linked oligosaccharides, the glycan precursors employed in protein asparagine (N)-glycosylation. The assembly of dolichol-linked oligosaccharides begins on the cytosolic side of the endoplasmic reticulum membrane and finishes in its lumen. The sequential addition of sugars to dolichol pyrophosphate produces dolichol-linked oligosaccharides containing fourteen sugars, including two GlcNAcs, nine mannoses and three glucoses. Once assembled, the oligosaccharide is transferred from the lipid to nascent proteins by oligosaccharyltransferases. Catalyzes, on the cytoplasmic face of the endoplasmic reticulum, the addition of the fourth and fifth mannose residues to the dolichol-linked oligosaccharide chain, to produce Man(5)GlcNAc(2)-PP-dolichol core oligosaccharide. Man(5)GlcNAc(2)-PP-dolichol is a substrate for ALG3, the following enzyme in the biosynthetic pathway.</text>
</comment>
<dbReference type="Pfam" id="PF15924">
    <property type="entry name" value="ALG11_N"/>
    <property type="match status" value="1"/>
</dbReference>
<keyword evidence="7 14" id="KW-0808">Transferase</keyword>
<keyword evidence="10 14" id="KW-1133">Transmembrane helix</keyword>
<evidence type="ECO:0000259" key="16">
    <source>
        <dbReference type="Pfam" id="PF15924"/>
    </source>
</evidence>
<feature type="domain" description="Glycosyl transferase family 1" evidence="15">
    <location>
        <begin position="305"/>
        <end position="470"/>
    </location>
</feature>
<keyword evidence="11 14" id="KW-0472">Membrane</keyword>
<evidence type="ECO:0000256" key="6">
    <source>
        <dbReference type="ARBA" id="ARBA00022676"/>
    </source>
</evidence>
<dbReference type="GO" id="GO:0006487">
    <property type="term" value="P:protein N-linked glycosylation"/>
    <property type="evidence" value="ECO:0007669"/>
    <property type="project" value="TreeGrafter"/>
</dbReference>
<keyword evidence="9 14" id="KW-0256">Endoplasmic reticulum</keyword>
<dbReference type="Gene3D" id="3.40.50.2000">
    <property type="entry name" value="Glycogen Phosphorylase B"/>
    <property type="match status" value="1"/>
</dbReference>
<evidence type="ECO:0000313" key="18">
    <source>
        <dbReference type="Proteomes" id="UP001347796"/>
    </source>
</evidence>
<dbReference type="EC" id="2.4.1.131" evidence="4 14"/>
<dbReference type="PANTHER" id="PTHR45919:SF1">
    <property type="entry name" value="GDP-MAN:MAN(3)GLCNAC(2)-PP-DOL ALPHA-1,2-MANNOSYLTRANSFERASE"/>
    <property type="match status" value="1"/>
</dbReference>
<evidence type="ECO:0000256" key="9">
    <source>
        <dbReference type="ARBA" id="ARBA00022824"/>
    </source>
</evidence>
<comment type="similarity">
    <text evidence="3 14">Belongs to the glycosyltransferase group 1 family. Glycosyltransferase 4 subfamily.</text>
</comment>
<evidence type="ECO:0000256" key="12">
    <source>
        <dbReference type="ARBA" id="ARBA00045065"/>
    </source>
</evidence>
<keyword evidence="6 14" id="KW-0328">Glycosyltransferase</keyword>
<name>A0AAN8J904_PATCE</name>
<reference evidence="17 18" key="1">
    <citation type="submission" date="2024-01" db="EMBL/GenBank/DDBJ databases">
        <title>The genome of the rayed Mediterranean limpet Patella caerulea (Linnaeus, 1758).</title>
        <authorList>
            <person name="Anh-Thu Weber A."/>
            <person name="Halstead-Nussloch G."/>
        </authorList>
    </citation>
    <scope>NUCLEOTIDE SEQUENCE [LARGE SCALE GENOMIC DNA]</scope>
    <source>
        <strain evidence="17">AATW-2023a</strain>
        <tissue evidence="17">Whole specimen</tissue>
    </source>
</reference>
<comment type="subcellular location">
    <subcellularLocation>
        <location evidence="1">Endoplasmic reticulum membrane</location>
        <topology evidence="1">Single-pass membrane protein</topology>
    </subcellularLocation>
</comment>
<evidence type="ECO:0000256" key="7">
    <source>
        <dbReference type="ARBA" id="ARBA00022679"/>
    </source>
</evidence>
<proteinExistence type="inferred from homology"/>
<evidence type="ECO:0000256" key="4">
    <source>
        <dbReference type="ARBA" id="ARBA00012645"/>
    </source>
</evidence>
<dbReference type="InterPro" id="IPR001296">
    <property type="entry name" value="Glyco_trans_1"/>
</dbReference>
<feature type="domain" description="ALG11 mannosyltransferase N-terminal" evidence="16">
    <location>
        <begin position="66"/>
        <end position="271"/>
    </location>
</feature>
<evidence type="ECO:0000256" key="11">
    <source>
        <dbReference type="ARBA" id="ARBA00023136"/>
    </source>
</evidence>
<comment type="pathway">
    <text evidence="2 14">Protein modification; protein glycosylation.</text>
</comment>
<dbReference type="EMBL" id="JAZGQO010000011">
    <property type="protein sequence ID" value="KAK6173177.1"/>
    <property type="molecule type" value="Genomic_DNA"/>
</dbReference>
<dbReference type="InterPro" id="IPR038013">
    <property type="entry name" value="ALG11"/>
</dbReference>
<dbReference type="Pfam" id="PF00534">
    <property type="entry name" value="Glycos_transf_1"/>
    <property type="match status" value="1"/>
</dbReference>
<sequence>MVLNEFMQDYVNIVSKMAWLLVLSGIFFIILFSLMFFLLKLWIRQVTKNCLPELRKTDDKGRKLVTVGFFHPYCNAGGGGERVLWAAIKAVMKRYPHVRCVVYTGDTDAEPSEILNRANQRFNINLPKGITFVYLKKREMVEANRYPYFTLLGQSLGSVVLGWEAMLSFVPDVYIDTMGYAFTLPLFRFLGGCRVGCYVHYPTISTDMLEKVTQRKESYNNAGFISKSMVLSHTKLLYYKLFAYLYGVAGKRSDVIMVNSTWTYNHIKYLWQADYKTGIVYPPCDVSEFLTISPQAKSSSSCLNIISVGQFRPEKDHPLQIRSFGKFVQNLSSNDRNQYKLLLVGSCRNQDDTDRVQNLKELAEEMGVQDNVEFHLNVSFTELKRLLSTSTIGLHSMWNEHFGIGVVECMAAATIVLAHDSGGPKLDIVTKYADKITGFLADNEQSFADRMKEIFKLSDEDKNEIIRNARISVKRFSDEEFEKNFIDSIEPLLNFEGVSE</sequence>
<dbReference type="CDD" id="cd03806">
    <property type="entry name" value="GT4_ALG11-like"/>
    <property type="match status" value="1"/>
</dbReference>
<comment type="catalytic activity">
    <reaction evidence="12 14">
        <text>an alpha-D-Man-(1-&gt;3)-[alpha-D-Man-(1-&gt;6)]-beta-D-Man-(1-&gt;4)-beta-D-GlcNAc-(1-&gt;4)-alpha-D-GlcNAc-diphospho-di-trans,poly-cis-dolichol + 2 GDP-alpha-D-mannose = an alpha-D-Man-(1-&gt;2)-alpha-D-Man-(1-&gt;2)-alpha-D-Man-(1-&gt;3)-[alpha-D-Man-(1-&gt;6)]-beta-D-Man-(1-&gt;4)-beta-D-GlcNAc-(1-&gt;4)-alpha-D-GlcNAc-diphospho-di-trans,poly-cis-dolichol + 2 GDP + 2 H(+)</text>
        <dbReference type="Rhea" id="RHEA:29523"/>
        <dbReference type="Rhea" id="RHEA-COMP:19515"/>
        <dbReference type="Rhea" id="RHEA-COMP:19516"/>
        <dbReference type="ChEBI" id="CHEBI:15378"/>
        <dbReference type="ChEBI" id="CHEBI:57527"/>
        <dbReference type="ChEBI" id="CHEBI:58189"/>
        <dbReference type="ChEBI" id="CHEBI:132511"/>
        <dbReference type="ChEBI" id="CHEBI:132515"/>
        <dbReference type="EC" id="2.4.1.131"/>
    </reaction>
    <physiologicalReaction direction="left-to-right" evidence="12 14">
        <dbReference type="Rhea" id="RHEA:29524"/>
    </physiologicalReaction>
</comment>
<dbReference type="PANTHER" id="PTHR45919">
    <property type="entry name" value="GDP-MAN:MAN(3)GLCNAC(2)-PP-DOL ALPHA-1,2-MANNOSYLTRANSFERASE"/>
    <property type="match status" value="1"/>
</dbReference>
<dbReference type="GO" id="GO:0004377">
    <property type="term" value="F:GDP-Man:Man(3)GlcNAc(2)-PP-Dol alpha-1,2-mannosyltransferase activity"/>
    <property type="evidence" value="ECO:0007669"/>
    <property type="project" value="UniProtKB-UniRule"/>
</dbReference>
<evidence type="ECO:0000256" key="3">
    <source>
        <dbReference type="ARBA" id="ARBA00009481"/>
    </source>
</evidence>
<gene>
    <name evidence="17" type="ORF">SNE40_016681</name>
</gene>
<evidence type="ECO:0000313" key="17">
    <source>
        <dbReference type="EMBL" id="KAK6173177.1"/>
    </source>
</evidence>
<dbReference type="FunFam" id="3.40.50.2000:FF:000256">
    <property type="entry name" value="GDP-Man:Man(3)GlcNAc(2)-PP-Dol alpha-1,2-mannosyltransferase"/>
    <property type="match status" value="1"/>
</dbReference>
<dbReference type="Proteomes" id="UP001347796">
    <property type="component" value="Unassembled WGS sequence"/>
</dbReference>
<comment type="caution">
    <text evidence="17">The sequence shown here is derived from an EMBL/GenBank/DDBJ whole genome shotgun (WGS) entry which is preliminary data.</text>
</comment>
<evidence type="ECO:0000256" key="8">
    <source>
        <dbReference type="ARBA" id="ARBA00022692"/>
    </source>
</evidence>
<keyword evidence="18" id="KW-1185">Reference proteome</keyword>
<dbReference type="GO" id="GO:0005789">
    <property type="term" value="C:endoplasmic reticulum membrane"/>
    <property type="evidence" value="ECO:0007669"/>
    <property type="project" value="UniProtKB-SubCell"/>
</dbReference>
<dbReference type="InterPro" id="IPR031814">
    <property type="entry name" value="ALG11_N"/>
</dbReference>
<evidence type="ECO:0000256" key="1">
    <source>
        <dbReference type="ARBA" id="ARBA00004389"/>
    </source>
</evidence>
<evidence type="ECO:0000259" key="15">
    <source>
        <dbReference type="Pfam" id="PF00534"/>
    </source>
</evidence>
<protein>
    <recommendedName>
        <fullName evidence="5 14">GDP-Man:Man(3)GlcNAc(2)-PP-Dol alpha-1,2-mannosyltransferase</fullName>
        <ecNumber evidence="4 14">2.4.1.131</ecNumber>
    </recommendedName>
</protein>
<dbReference type="SUPFAM" id="SSF53756">
    <property type="entry name" value="UDP-Glycosyltransferase/glycogen phosphorylase"/>
    <property type="match status" value="1"/>
</dbReference>
<evidence type="ECO:0000256" key="13">
    <source>
        <dbReference type="ARBA" id="ARBA00045128"/>
    </source>
</evidence>